<organism evidence="1 2">
    <name type="scientific">Corynebacterium doosanense CAU 212 = DSM 45436</name>
    <dbReference type="NCBI Taxonomy" id="558173"/>
    <lineage>
        <taxon>Bacteria</taxon>
        <taxon>Bacillati</taxon>
        <taxon>Actinomycetota</taxon>
        <taxon>Actinomycetes</taxon>
        <taxon>Mycobacteriales</taxon>
        <taxon>Corynebacteriaceae</taxon>
        <taxon>Corynebacterium</taxon>
    </lineage>
</organism>
<dbReference type="EMBL" id="CP006764">
    <property type="protein sequence ID" value="AIT62349.1"/>
    <property type="molecule type" value="Genomic_DNA"/>
</dbReference>
<proteinExistence type="predicted"/>
<dbReference type="AlphaFoldDB" id="A0A097IJQ5"/>
<keyword evidence="2" id="KW-1185">Reference proteome</keyword>
<accession>A0A097IJQ5</accession>
<dbReference type="Proteomes" id="UP000029914">
    <property type="component" value="Chromosome"/>
</dbReference>
<evidence type="ECO:0000313" key="1">
    <source>
        <dbReference type="EMBL" id="AIT62349.1"/>
    </source>
</evidence>
<name>A0A097IJQ5_9CORY</name>
<dbReference type="OrthoDB" id="882812at2"/>
<dbReference type="eggNOG" id="ENOG5031Z69">
    <property type="taxonomic scope" value="Bacteria"/>
</dbReference>
<gene>
    <name evidence="1" type="ORF">CDOO_12405</name>
</gene>
<protein>
    <submittedName>
        <fullName evidence="1">Uncharacterized protein</fullName>
    </submittedName>
</protein>
<reference evidence="1 2" key="1">
    <citation type="submission" date="2013-09" db="EMBL/GenBank/DDBJ databases">
        <title>Complete genome sequence of Corynebacterium doosanense CAU 212(T) (=DSM 45436(T)), isolated from activated sludge.</title>
        <authorList>
            <person name="Schaffert L."/>
            <person name="Albersmeier A."/>
            <person name="Kalinowski J."/>
            <person name="Ruckert C."/>
        </authorList>
    </citation>
    <scope>NUCLEOTIDE SEQUENCE [LARGE SCALE GENOMIC DNA]</scope>
    <source>
        <strain evidence="1 2">CAU 212</strain>
    </source>
</reference>
<evidence type="ECO:0000313" key="2">
    <source>
        <dbReference type="Proteomes" id="UP000029914"/>
    </source>
</evidence>
<sequence>MTVLTVFDPALVPHGDIADFLHWYDLTTEWVEDRDYTSTDGTSAPLLPWLSQLSTEFPPRIDGASGTTRYIIGSSCVYARFADAISAAAEERSRDLARANGLGLYVAGSGEVTLPSGELLT</sequence>
<dbReference type="STRING" id="558173.CDOO_12405"/>
<dbReference type="HOGENOM" id="CLU_155145_0_0_11"/>
<dbReference type="RefSeq" id="WP_018022087.1">
    <property type="nucleotide sequence ID" value="NZ_AQUX01000005.1"/>
</dbReference>
<dbReference type="KEGG" id="cdo:CDOO_12405"/>